<protein>
    <recommendedName>
        <fullName evidence="11">C2H2-type domain-containing protein</fullName>
    </recommendedName>
</protein>
<keyword evidence="2" id="KW-0479">Metal-binding</keyword>
<feature type="region of interest" description="Disordered" evidence="10">
    <location>
        <begin position="70"/>
        <end position="201"/>
    </location>
</feature>
<feature type="domain" description="C2H2-type" evidence="11">
    <location>
        <begin position="236"/>
        <end position="263"/>
    </location>
</feature>
<keyword evidence="6" id="KW-0805">Transcription regulation</keyword>
<keyword evidence="13" id="KW-1185">Reference proteome</keyword>
<dbReference type="PANTHER" id="PTHR15065:SF4">
    <property type="entry name" value="LD18634P"/>
    <property type="match status" value="1"/>
</dbReference>
<evidence type="ECO:0000256" key="1">
    <source>
        <dbReference type="ARBA" id="ARBA00004123"/>
    </source>
</evidence>
<proteinExistence type="predicted"/>
<dbReference type="PANTHER" id="PTHR15065">
    <property type="entry name" value="INSULINOMA-ASSOCIATED 1"/>
    <property type="match status" value="1"/>
</dbReference>
<dbReference type="GO" id="GO:0030154">
    <property type="term" value="P:cell differentiation"/>
    <property type="evidence" value="ECO:0007669"/>
    <property type="project" value="UniProtKB-ARBA"/>
</dbReference>
<dbReference type="InterPro" id="IPR013087">
    <property type="entry name" value="Znf_C2H2_type"/>
</dbReference>
<evidence type="ECO:0000256" key="2">
    <source>
        <dbReference type="ARBA" id="ARBA00022723"/>
    </source>
</evidence>
<dbReference type="GO" id="GO:0008270">
    <property type="term" value="F:zinc ion binding"/>
    <property type="evidence" value="ECO:0007669"/>
    <property type="project" value="UniProtKB-KW"/>
</dbReference>
<feature type="domain" description="C2H2-type" evidence="11">
    <location>
        <begin position="309"/>
        <end position="336"/>
    </location>
</feature>
<dbReference type="Pfam" id="PF00096">
    <property type="entry name" value="zf-C2H2"/>
    <property type="match status" value="2"/>
</dbReference>
<dbReference type="AlphaFoldDB" id="A0ABD1K782"/>
<dbReference type="PROSITE" id="PS00028">
    <property type="entry name" value="ZINC_FINGER_C2H2_1"/>
    <property type="match status" value="3"/>
</dbReference>
<evidence type="ECO:0000256" key="6">
    <source>
        <dbReference type="ARBA" id="ARBA00023015"/>
    </source>
</evidence>
<feature type="compositionally biased region" description="Low complexity" evidence="10">
    <location>
        <begin position="277"/>
        <end position="288"/>
    </location>
</feature>
<evidence type="ECO:0000256" key="7">
    <source>
        <dbReference type="ARBA" id="ARBA00023163"/>
    </source>
</evidence>
<name>A0ABD1K782_9TELE</name>
<feature type="compositionally biased region" description="Polar residues" evidence="10">
    <location>
        <begin position="119"/>
        <end position="133"/>
    </location>
</feature>
<comment type="subcellular location">
    <subcellularLocation>
        <location evidence="1">Nucleus</location>
    </subcellularLocation>
</comment>
<evidence type="ECO:0000313" key="12">
    <source>
        <dbReference type="EMBL" id="KAL2094944.1"/>
    </source>
</evidence>
<feature type="compositionally biased region" description="Basic and acidic residues" evidence="10">
    <location>
        <begin position="169"/>
        <end position="179"/>
    </location>
</feature>
<keyword evidence="7" id="KW-0804">Transcription</keyword>
<dbReference type="PROSITE" id="PS50157">
    <property type="entry name" value="ZINC_FINGER_C2H2_2"/>
    <property type="match status" value="3"/>
</dbReference>
<keyword evidence="8" id="KW-0539">Nucleus</keyword>
<dbReference type="InterPro" id="IPR042972">
    <property type="entry name" value="INSM1/2"/>
</dbReference>
<comment type="caution">
    <text evidence="12">The sequence shown here is derived from an EMBL/GenBank/DDBJ whole genome shotgun (WGS) entry which is preliminary data.</text>
</comment>
<evidence type="ECO:0000256" key="8">
    <source>
        <dbReference type="ARBA" id="ARBA00023242"/>
    </source>
</evidence>
<accession>A0ABD1K782</accession>
<gene>
    <name evidence="12" type="ORF">ACEWY4_009663</name>
</gene>
<feature type="compositionally biased region" description="Basic and acidic residues" evidence="10">
    <location>
        <begin position="188"/>
        <end position="199"/>
    </location>
</feature>
<feature type="region of interest" description="Disordered" evidence="10">
    <location>
        <begin position="351"/>
        <end position="378"/>
    </location>
</feature>
<dbReference type="SMART" id="SM00355">
    <property type="entry name" value="ZnF_C2H2"/>
    <property type="match status" value="4"/>
</dbReference>
<feature type="region of interest" description="Disordered" evidence="10">
    <location>
        <begin position="255"/>
        <end position="305"/>
    </location>
</feature>
<feature type="domain" description="C2H2-type" evidence="11">
    <location>
        <begin position="386"/>
        <end position="414"/>
    </location>
</feature>
<evidence type="ECO:0000256" key="9">
    <source>
        <dbReference type="PROSITE-ProRule" id="PRU00042"/>
    </source>
</evidence>
<reference evidence="12 13" key="1">
    <citation type="submission" date="2024-09" db="EMBL/GenBank/DDBJ databases">
        <title>A chromosome-level genome assembly of Gray's grenadier anchovy, Coilia grayii.</title>
        <authorList>
            <person name="Fu Z."/>
        </authorList>
    </citation>
    <scope>NUCLEOTIDE SEQUENCE [LARGE SCALE GENOMIC DNA]</scope>
    <source>
        <strain evidence="12">G4</strain>
        <tissue evidence="12">Muscle</tissue>
    </source>
</reference>
<dbReference type="SUPFAM" id="SSF57667">
    <property type="entry name" value="beta-beta-alpha zinc fingers"/>
    <property type="match status" value="2"/>
</dbReference>
<evidence type="ECO:0000313" key="13">
    <source>
        <dbReference type="Proteomes" id="UP001591681"/>
    </source>
</evidence>
<dbReference type="InterPro" id="IPR036236">
    <property type="entry name" value="Znf_C2H2_sf"/>
</dbReference>
<dbReference type="EMBL" id="JBHFQA010000008">
    <property type="protein sequence ID" value="KAL2094944.1"/>
    <property type="molecule type" value="Genomic_DNA"/>
</dbReference>
<evidence type="ECO:0000256" key="5">
    <source>
        <dbReference type="ARBA" id="ARBA00022833"/>
    </source>
</evidence>
<feature type="compositionally biased region" description="Polar residues" evidence="10">
    <location>
        <begin position="73"/>
        <end position="102"/>
    </location>
</feature>
<evidence type="ECO:0000256" key="10">
    <source>
        <dbReference type="SAM" id="MobiDB-lite"/>
    </source>
</evidence>
<dbReference type="FunFam" id="3.30.160.60:FF:001329">
    <property type="entry name" value="INSM transcriptional repressor 1"/>
    <property type="match status" value="1"/>
</dbReference>
<organism evidence="12 13">
    <name type="scientific">Coilia grayii</name>
    <name type="common">Gray's grenadier anchovy</name>
    <dbReference type="NCBI Taxonomy" id="363190"/>
    <lineage>
        <taxon>Eukaryota</taxon>
        <taxon>Metazoa</taxon>
        <taxon>Chordata</taxon>
        <taxon>Craniata</taxon>
        <taxon>Vertebrata</taxon>
        <taxon>Euteleostomi</taxon>
        <taxon>Actinopterygii</taxon>
        <taxon>Neopterygii</taxon>
        <taxon>Teleostei</taxon>
        <taxon>Clupei</taxon>
        <taxon>Clupeiformes</taxon>
        <taxon>Clupeoidei</taxon>
        <taxon>Engraulidae</taxon>
        <taxon>Coilinae</taxon>
        <taxon>Coilia</taxon>
    </lineage>
</organism>
<evidence type="ECO:0000256" key="3">
    <source>
        <dbReference type="ARBA" id="ARBA00022737"/>
    </source>
</evidence>
<evidence type="ECO:0000259" key="11">
    <source>
        <dbReference type="PROSITE" id="PS50157"/>
    </source>
</evidence>
<evidence type="ECO:0000256" key="4">
    <source>
        <dbReference type="ARBA" id="ARBA00022771"/>
    </source>
</evidence>
<dbReference type="Gene3D" id="3.30.160.60">
    <property type="entry name" value="Classic Zinc Finger"/>
    <property type="match status" value="2"/>
</dbReference>
<keyword evidence="4 9" id="KW-0863">Zinc-finger</keyword>
<sequence>MPKGFLVKRSKRAGAASYRVREDSEPIQRFLSVAGVSTFHLFTDNAQASRLPQRTPERVYFGGMPESFYAPSLSPTRPDSSEHSNQYPTEVEPSRSTVSPSLPETFPEPVLGNFAVNGSPATPSLPEMTSNSDCIGKERARATGKRPAQAAAKNQTSSKKRKSTSTPNQDKRPVSRDEVTTSPVLGLRIKEDPNEDAKRTSSCPLGGFVCQLCKESYPDPLSLAHHKCSRIVRVEYRCTECDKVFSCPANLASHRRWHKPRSAQGEGVSPQREENKSSLSESSHGASSREVLTPPPHTTDSASDDEMPFNCPLCAKKFRRQAYLRKHLALHNRKASNQLQEQLSPEAVIRAQGPSAKSEEGDTTSDGVAVQNPASEPMSVREGDVYHCRFCGDNFFSSPGLTRHINKFHPTETRQVIFLSRTV</sequence>
<dbReference type="Proteomes" id="UP001591681">
    <property type="component" value="Unassembled WGS sequence"/>
</dbReference>
<dbReference type="GO" id="GO:0005634">
    <property type="term" value="C:nucleus"/>
    <property type="evidence" value="ECO:0007669"/>
    <property type="project" value="UniProtKB-SubCell"/>
</dbReference>
<keyword evidence="3" id="KW-0677">Repeat</keyword>
<keyword evidence="5" id="KW-0862">Zinc</keyword>